<dbReference type="InterPro" id="IPR005251">
    <property type="entry name" value="IF-M1Pi"/>
</dbReference>
<sequence length="454" mass="50326">MIPNSAPGNSRHSSFSVNERSKSVKALLPLNIDYPVDVAEHPKAARPFGKVTNFGDTNQGWLSVAHEELELHSHTFDKEKFTLKILDQLLLPHITEYVDVESVEDAYQVIKKMQVRGAPLIATVGMLGLIVDLRHRVHNLHVMSTAEFLEFVTEKCDMLVSARPTAINLANIIGELKQLLRVLFDEFGAEVLKIEDDGIRNEESEAAERKDRVLTIRSKIESFVLDWQAKEREENNLLIRNSVTALTHAVSSRKLVVLTICNTGSLATSSYGTALGVIVHLHKLGHLQTALALETRPYNQGSRLTTYELAAYKVPHLLLTDSMAAYAMKTYKIDAVLVGADQVALNGDTANKIGTYMLSVLAAYHRVPFYVVTPTSSINPRITTGSEIRVEERPQIELIRFNGALTAPSDCPVWNPAFDITPAALITAILTEKGNFEPENLPNALLESQNPDFI</sequence>
<dbReference type="Gene3D" id="1.20.120.420">
    <property type="entry name" value="translation initiation factor eif-2b, domain 1"/>
    <property type="match status" value="1"/>
</dbReference>
<reference evidence="5" key="1">
    <citation type="submission" date="2022-01" db="EMBL/GenBank/DDBJ databases">
        <title>Genome Sequence Resource for Two Populations of Ditylenchus destructor, the Migratory Endoparasitic Phytonematode.</title>
        <authorList>
            <person name="Zhang H."/>
            <person name="Lin R."/>
            <person name="Xie B."/>
        </authorList>
    </citation>
    <scope>NUCLEOTIDE SEQUENCE</scope>
    <source>
        <strain evidence="5">BazhouSP</strain>
    </source>
</reference>
<comment type="similarity">
    <text evidence="1 4">Belongs to the eIF-2B alpha/beta/delta subunits family.</text>
</comment>
<dbReference type="FunFam" id="3.40.50.10470:FF:000006">
    <property type="entry name" value="Methylthioribose-1-phosphate isomerase"/>
    <property type="match status" value="1"/>
</dbReference>
<dbReference type="InterPro" id="IPR037171">
    <property type="entry name" value="NagB/RpiA_transferase-like"/>
</dbReference>
<name>A0AAD4MRW2_9BILA</name>
<evidence type="ECO:0000313" key="5">
    <source>
        <dbReference type="EMBL" id="KAI1699216.1"/>
    </source>
</evidence>
<dbReference type="FunFam" id="1.20.120.420:FF:000003">
    <property type="entry name" value="Methylthioribose-1-phosphate isomerase"/>
    <property type="match status" value="1"/>
</dbReference>
<dbReference type="InterPro" id="IPR042529">
    <property type="entry name" value="IF_2B-like_C"/>
</dbReference>
<proteinExistence type="inferred from homology"/>
<dbReference type="NCBIfam" id="TIGR00524">
    <property type="entry name" value="eIF-2B_rel"/>
    <property type="match status" value="1"/>
</dbReference>
<dbReference type="GO" id="GO:0046523">
    <property type="term" value="F:S-methyl-5-thioribose-1-phosphate isomerase activity"/>
    <property type="evidence" value="ECO:0007669"/>
    <property type="project" value="TreeGrafter"/>
</dbReference>
<accession>A0AAD4MRW2</accession>
<keyword evidence="5" id="KW-0396">Initiation factor</keyword>
<evidence type="ECO:0000256" key="3">
    <source>
        <dbReference type="ARBA" id="ARBA00023235"/>
    </source>
</evidence>
<keyword evidence="2" id="KW-0028">Amino-acid biosynthesis</keyword>
<dbReference type="NCBIfam" id="NF004326">
    <property type="entry name" value="PRK05720.1"/>
    <property type="match status" value="1"/>
</dbReference>
<dbReference type="InterPro" id="IPR011559">
    <property type="entry name" value="Initiation_fac_2B_a/b/d"/>
</dbReference>
<evidence type="ECO:0000313" key="6">
    <source>
        <dbReference type="Proteomes" id="UP001201812"/>
    </source>
</evidence>
<dbReference type="PANTHER" id="PTHR43475:SF1">
    <property type="entry name" value="METHYLTHIORIBOSE-1-PHOSPHATE ISOMERASE"/>
    <property type="match status" value="1"/>
</dbReference>
<dbReference type="InterPro" id="IPR000649">
    <property type="entry name" value="IF-2B-related"/>
</dbReference>
<dbReference type="InterPro" id="IPR027363">
    <property type="entry name" value="M1Pi_N"/>
</dbReference>
<dbReference type="Pfam" id="PF01008">
    <property type="entry name" value="IF-2B"/>
    <property type="match status" value="1"/>
</dbReference>
<dbReference type="EMBL" id="JAKKPZ010000188">
    <property type="protein sequence ID" value="KAI1699216.1"/>
    <property type="molecule type" value="Genomic_DNA"/>
</dbReference>
<dbReference type="SUPFAM" id="SSF100950">
    <property type="entry name" value="NagB/RpiA/CoA transferase-like"/>
    <property type="match status" value="1"/>
</dbReference>
<dbReference type="GO" id="GO:0003743">
    <property type="term" value="F:translation initiation factor activity"/>
    <property type="evidence" value="ECO:0007669"/>
    <property type="project" value="UniProtKB-KW"/>
</dbReference>
<evidence type="ECO:0000256" key="1">
    <source>
        <dbReference type="ARBA" id="ARBA00007251"/>
    </source>
</evidence>
<organism evidence="5 6">
    <name type="scientific">Ditylenchus destructor</name>
    <dbReference type="NCBI Taxonomy" id="166010"/>
    <lineage>
        <taxon>Eukaryota</taxon>
        <taxon>Metazoa</taxon>
        <taxon>Ecdysozoa</taxon>
        <taxon>Nematoda</taxon>
        <taxon>Chromadorea</taxon>
        <taxon>Rhabditida</taxon>
        <taxon>Tylenchina</taxon>
        <taxon>Tylenchomorpha</taxon>
        <taxon>Sphaerularioidea</taxon>
        <taxon>Anguinidae</taxon>
        <taxon>Anguininae</taxon>
        <taxon>Ditylenchus</taxon>
    </lineage>
</organism>
<gene>
    <name evidence="5" type="ORF">DdX_17461</name>
</gene>
<dbReference type="NCBIfam" id="TIGR00512">
    <property type="entry name" value="salvage_mtnA"/>
    <property type="match status" value="1"/>
</dbReference>
<evidence type="ECO:0000256" key="2">
    <source>
        <dbReference type="ARBA" id="ARBA00022605"/>
    </source>
</evidence>
<dbReference type="Gene3D" id="3.40.50.10470">
    <property type="entry name" value="Translation initiation factor eif-2b, domain 2"/>
    <property type="match status" value="1"/>
</dbReference>
<keyword evidence="5" id="KW-0648">Protein biosynthesis</keyword>
<dbReference type="GO" id="GO:0019509">
    <property type="term" value="P:L-methionine salvage from methylthioadenosine"/>
    <property type="evidence" value="ECO:0007669"/>
    <property type="project" value="TreeGrafter"/>
</dbReference>
<protein>
    <submittedName>
        <fullName evidence="5">Initiation factor 2 subunit family domain-containing protein</fullName>
    </submittedName>
</protein>
<dbReference type="AlphaFoldDB" id="A0AAD4MRW2"/>
<comment type="caution">
    <text evidence="5">The sequence shown here is derived from an EMBL/GenBank/DDBJ whole genome shotgun (WGS) entry which is preliminary data.</text>
</comment>
<keyword evidence="6" id="KW-1185">Reference proteome</keyword>
<dbReference type="PANTHER" id="PTHR43475">
    <property type="entry name" value="METHYLTHIORIBOSE-1-PHOSPHATE ISOMERASE"/>
    <property type="match status" value="1"/>
</dbReference>
<dbReference type="Proteomes" id="UP001201812">
    <property type="component" value="Unassembled WGS sequence"/>
</dbReference>
<evidence type="ECO:0000256" key="4">
    <source>
        <dbReference type="RuleBase" id="RU003814"/>
    </source>
</evidence>
<keyword evidence="3" id="KW-0413">Isomerase</keyword>